<dbReference type="Pfam" id="PF03358">
    <property type="entry name" value="FMN_red"/>
    <property type="match status" value="1"/>
</dbReference>
<name>A0A645AXJ5_9ZZZZ</name>
<feature type="domain" description="NADPH-dependent FMN reductase-like" evidence="1">
    <location>
        <begin position="7"/>
        <end position="87"/>
    </location>
</feature>
<dbReference type="GO" id="GO:0016491">
    <property type="term" value="F:oxidoreductase activity"/>
    <property type="evidence" value="ECO:0007669"/>
    <property type="project" value="InterPro"/>
</dbReference>
<sequence length="227" mass="25249">MSTQRNLVIINGSPKPDSNPSVSEYLSSLAETQIEGDEISIERCSARKSVLSGSAEAYTAMLESDAILIIFPLYFFCLPGLLTRFLQDYAAFVKTQESGGKVPRVYAMVNCGFPEDEINGEALRVVESFCRAIGAHWRFGLMIGGGGMLLGAKDAPFMKGVMGTIDEYLSLVKNDILTQKDSELQTMRAFVKFPSKLYFMMGNLGWKMQARSNGLKPRDLRRKPYQK</sequence>
<proteinExistence type="predicted"/>
<organism evidence="2">
    <name type="scientific">bioreactor metagenome</name>
    <dbReference type="NCBI Taxonomy" id="1076179"/>
    <lineage>
        <taxon>unclassified sequences</taxon>
        <taxon>metagenomes</taxon>
        <taxon>ecological metagenomes</taxon>
    </lineage>
</organism>
<dbReference type="InterPro" id="IPR005025">
    <property type="entry name" value="FMN_Rdtase-like_dom"/>
</dbReference>
<dbReference type="SUPFAM" id="SSF52218">
    <property type="entry name" value="Flavoproteins"/>
    <property type="match status" value="1"/>
</dbReference>
<accession>A0A645AXJ5</accession>
<protein>
    <recommendedName>
        <fullName evidence="1">NADPH-dependent FMN reductase-like domain-containing protein</fullName>
    </recommendedName>
</protein>
<reference evidence="2" key="1">
    <citation type="submission" date="2019-08" db="EMBL/GenBank/DDBJ databases">
        <authorList>
            <person name="Kucharzyk K."/>
            <person name="Murdoch R.W."/>
            <person name="Higgins S."/>
            <person name="Loffler F."/>
        </authorList>
    </citation>
    <scope>NUCLEOTIDE SEQUENCE</scope>
</reference>
<dbReference type="Gene3D" id="3.40.50.360">
    <property type="match status" value="1"/>
</dbReference>
<dbReference type="InterPro" id="IPR029039">
    <property type="entry name" value="Flavoprotein-like_sf"/>
</dbReference>
<comment type="caution">
    <text evidence="2">The sequence shown here is derived from an EMBL/GenBank/DDBJ whole genome shotgun (WGS) entry which is preliminary data.</text>
</comment>
<gene>
    <name evidence="2" type="ORF">SDC9_104794</name>
</gene>
<evidence type="ECO:0000313" key="2">
    <source>
        <dbReference type="EMBL" id="MPM57965.1"/>
    </source>
</evidence>
<evidence type="ECO:0000259" key="1">
    <source>
        <dbReference type="Pfam" id="PF03358"/>
    </source>
</evidence>
<dbReference type="AlphaFoldDB" id="A0A645AXJ5"/>
<dbReference type="EMBL" id="VSSQ01016531">
    <property type="protein sequence ID" value="MPM57965.1"/>
    <property type="molecule type" value="Genomic_DNA"/>
</dbReference>